<dbReference type="Proteomes" id="UP000184339">
    <property type="component" value="Unassembled WGS sequence"/>
</dbReference>
<dbReference type="AlphaFoldDB" id="A0A1M7R5V1"/>
<protein>
    <recommendedName>
        <fullName evidence="1">DUF7684 domain-containing protein</fullName>
    </recommendedName>
</protein>
<dbReference type="OrthoDB" id="7471151at2"/>
<name>A0A1M7R5V1_9BURK</name>
<keyword evidence="3" id="KW-1185">Reference proteome</keyword>
<reference evidence="3" key="1">
    <citation type="submission" date="2016-11" db="EMBL/GenBank/DDBJ databases">
        <authorList>
            <person name="Varghese N."/>
            <person name="Submissions S."/>
        </authorList>
    </citation>
    <scope>NUCLEOTIDE SEQUENCE [LARGE SCALE GENOMIC DNA]</scope>
    <source>
        <strain evidence="3">Sac-22</strain>
    </source>
</reference>
<dbReference type="Pfam" id="PF24733">
    <property type="entry name" value="DUF7684"/>
    <property type="match status" value="1"/>
</dbReference>
<proteinExistence type="predicted"/>
<dbReference type="STRING" id="551987.SAMN05192549_111128"/>
<evidence type="ECO:0000259" key="1">
    <source>
        <dbReference type="Pfam" id="PF24733"/>
    </source>
</evidence>
<dbReference type="RefSeq" id="WP_072787791.1">
    <property type="nucleotide sequence ID" value="NZ_FRCX01000011.1"/>
</dbReference>
<evidence type="ECO:0000313" key="3">
    <source>
        <dbReference type="Proteomes" id="UP000184339"/>
    </source>
</evidence>
<accession>A0A1M7R5V1</accession>
<dbReference type="EMBL" id="FRCX01000011">
    <property type="protein sequence ID" value="SHN40941.1"/>
    <property type="molecule type" value="Genomic_DNA"/>
</dbReference>
<sequence>MLNSALKYLHLSPASDLPALEGLRQFKAVVVVDTDVHETMMWDVSRWLIDSGCLYALVWGKDCEQWREAIDDAAQEAVHYEDVPEAQRVFITAHEDEELEEAFWFARHRAIHPAHDLNLTLILHIADVPRREELEAAYHDA</sequence>
<organism evidence="2 3">
    <name type="scientific">Duganella sacchari</name>
    <dbReference type="NCBI Taxonomy" id="551987"/>
    <lineage>
        <taxon>Bacteria</taxon>
        <taxon>Pseudomonadati</taxon>
        <taxon>Pseudomonadota</taxon>
        <taxon>Betaproteobacteria</taxon>
        <taxon>Burkholderiales</taxon>
        <taxon>Oxalobacteraceae</taxon>
        <taxon>Telluria group</taxon>
        <taxon>Duganella</taxon>
    </lineage>
</organism>
<gene>
    <name evidence="2" type="ORF">SAMN05192549_111128</name>
</gene>
<feature type="domain" description="DUF7684" evidence="1">
    <location>
        <begin position="6"/>
        <end position="140"/>
    </location>
</feature>
<dbReference type="InterPro" id="IPR056101">
    <property type="entry name" value="DUF7684"/>
</dbReference>
<evidence type="ECO:0000313" key="2">
    <source>
        <dbReference type="EMBL" id="SHN40941.1"/>
    </source>
</evidence>